<dbReference type="Pfam" id="PF02119">
    <property type="entry name" value="FlgI"/>
    <property type="match status" value="1"/>
</dbReference>
<evidence type="ECO:0000256" key="3">
    <source>
        <dbReference type="ARBA" id="ARBA00019515"/>
    </source>
</evidence>
<proteinExistence type="inferred from homology"/>
<evidence type="ECO:0000256" key="1">
    <source>
        <dbReference type="ARBA" id="ARBA00002591"/>
    </source>
</evidence>
<dbReference type="GO" id="GO:0071973">
    <property type="term" value="P:bacterial-type flagellum-dependent cell motility"/>
    <property type="evidence" value="ECO:0007669"/>
    <property type="project" value="InterPro"/>
</dbReference>
<evidence type="ECO:0000313" key="10">
    <source>
        <dbReference type="Proteomes" id="UP001143364"/>
    </source>
</evidence>
<keyword evidence="9" id="KW-0969">Cilium</keyword>
<evidence type="ECO:0000256" key="7">
    <source>
        <dbReference type="ARBA" id="ARBA00032344"/>
    </source>
</evidence>
<comment type="similarity">
    <text evidence="8">Belongs to the FlgI family.</text>
</comment>
<evidence type="ECO:0000256" key="8">
    <source>
        <dbReference type="HAMAP-Rule" id="MF_00416"/>
    </source>
</evidence>
<dbReference type="AlphaFoldDB" id="A0A9W6JIB5"/>
<dbReference type="RefSeq" id="WP_271204459.1">
    <property type="nucleotide sequence ID" value="NZ_BSFK01000009.1"/>
</dbReference>
<feature type="signal peptide" evidence="8">
    <location>
        <begin position="1"/>
        <end position="28"/>
    </location>
</feature>
<keyword evidence="9" id="KW-0966">Cell projection</keyword>
<dbReference type="PRINTS" id="PR01010">
    <property type="entry name" value="FLGPRINGFLGI"/>
</dbReference>
<feature type="chain" id="PRO_5041031283" description="Flagellar P-ring protein" evidence="8">
    <location>
        <begin position="29"/>
        <end position="426"/>
    </location>
</feature>
<gene>
    <name evidence="9" type="primary">flgI1</name>
    <name evidence="8" type="synonym">flgI</name>
    <name evidence="9" type="ORF">GCM10008171_18430</name>
</gene>
<comment type="function">
    <text evidence="1 8">Assembles around the rod to form the L-ring and probably protects the motor/basal body from shearing forces during rotation.</text>
</comment>
<protein>
    <recommendedName>
        <fullName evidence="3 8">Flagellar P-ring protein</fullName>
    </recommendedName>
    <alternativeName>
        <fullName evidence="7 8">Basal body P-ring protein</fullName>
    </alternativeName>
</protein>
<dbReference type="HAMAP" id="MF_00416">
    <property type="entry name" value="FlgI"/>
    <property type="match status" value="1"/>
</dbReference>
<dbReference type="EMBL" id="BSFK01000009">
    <property type="protein sequence ID" value="GLK76589.1"/>
    <property type="molecule type" value="Genomic_DNA"/>
</dbReference>
<organism evidence="9 10">
    <name type="scientific">Methylopila jiangsuensis</name>
    <dbReference type="NCBI Taxonomy" id="586230"/>
    <lineage>
        <taxon>Bacteria</taxon>
        <taxon>Pseudomonadati</taxon>
        <taxon>Pseudomonadota</taxon>
        <taxon>Alphaproteobacteria</taxon>
        <taxon>Hyphomicrobiales</taxon>
        <taxon>Methylopilaceae</taxon>
        <taxon>Methylopila</taxon>
    </lineage>
</organism>
<accession>A0A9W6JIB5</accession>
<dbReference type="PANTHER" id="PTHR30381">
    <property type="entry name" value="FLAGELLAR P-RING PERIPLASMIC PROTEIN FLGI"/>
    <property type="match status" value="1"/>
</dbReference>
<dbReference type="InterPro" id="IPR001782">
    <property type="entry name" value="Flag_FlgI"/>
</dbReference>
<reference evidence="9" key="2">
    <citation type="submission" date="2023-01" db="EMBL/GenBank/DDBJ databases">
        <authorList>
            <person name="Sun Q."/>
            <person name="Evtushenko L."/>
        </authorList>
    </citation>
    <scope>NUCLEOTIDE SEQUENCE</scope>
    <source>
        <strain evidence="9">VKM B-2555</strain>
    </source>
</reference>
<dbReference type="GO" id="GO:0009428">
    <property type="term" value="C:bacterial-type flagellum basal body, distal rod, P ring"/>
    <property type="evidence" value="ECO:0007669"/>
    <property type="project" value="InterPro"/>
</dbReference>
<dbReference type="GO" id="GO:0005198">
    <property type="term" value="F:structural molecule activity"/>
    <property type="evidence" value="ECO:0007669"/>
    <property type="project" value="InterPro"/>
</dbReference>
<reference evidence="9" key="1">
    <citation type="journal article" date="2014" name="Int. J. Syst. Evol. Microbiol.">
        <title>Complete genome sequence of Corynebacterium casei LMG S-19264T (=DSM 44701T), isolated from a smear-ripened cheese.</title>
        <authorList>
            <consortium name="US DOE Joint Genome Institute (JGI-PGF)"/>
            <person name="Walter F."/>
            <person name="Albersmeier A."/>
            <person name="Kalinowski J."/>
            <person name="Ruckert C."/>
        </authorList>
    </citation>
    <scope>NUCLEOTIDE SEQUENCE</scope>
    <source>
        <strain evidence="9">VKM B-2555</strain>
    </source>
</reference>
<dbReference type="GO" id="GO:0030288">
    <property type="term" value="C:outer membrane-bounded periplasmic space"/>
    <property type="evidence" value="ECO:0007669"/>
    <property type="project" value="InterPro"/>
</dbReference>
<evidence type="ECO:0000313" key="9">
    <source>
        <dbReference type="EMBL" id="GLK76589.1"/>
    </source>
</evidence>
<dbReference type="PANTHER" id="PTHR30381:SF0">
    <property type="entry name" value="FLAGELLAR P-RING PROTEIN"/>
    <property type="match status" value="1"/>
</dbReference>
<evidence type="ECO:0000256" key="6">
    <source>
        <dbReference type="ARBA" id="ARBA00023143"/>
    </source>
</evidence>
<dbReference type="Proteomes" id="UP001143364">
    <property type="component" value="Unassembled WGS sequence"/>
</dbReference>
<sequence precursor="true">MTPRRLISRFSAALTALALAAAPLPAVSADLAAGASPRGGGYGAEGGADSGVRVDIRRAAVHGRGAFRAGDDGGPTRGGVTSRIKDLTDIEGVRENQLVGYGLVVGLNGSGDSLNAAPFTKQSLQSMLERLGVNTRGATLRTKNVAAVMVTANLPPFGTQGTRIDVTVSALGDATSLQGGTLIVTPLMGADGEVYAVAQGSVAVIGFNAQGEAAQIVRGVPTTGRISNGGLIEREIPFSLANLGAVRLALRNPDLTTARRVAAAINAFIGAGVAEPVDPSTVTVQVPKSYKGNIIQLLTEIEQLRVEPDQVAKIVIDERSGIIVMGQDVRVSTVAVAQGNLTVTITEDPVVSQPEAFSQGETVVAPRTTVTVDEDANRRLAVLREGVNLRQLVDGLNAIGVGPRDLIAILQAIKAAGALQAEIEVM</sequence>
<comment type="subcellular location">
    <subcellularLocation>
        <location evidence="2 8">Bacterial flagellum basal body</location>
    </subcellularLocation>
</comment>
<dbReference type="NCBIfam" id="NF003676">
    <property type="entry name" value="PRK05303.1"/>
    <property type="match status" value="1"/>
</dbReference>
<keyword evidence="6 8" id="KW-0975">Bacterial flagellum</keyword>
<keyword evidence="4 8" id="KW-0732">Signal</keyword>
<keyword evidence="5" id="KW-0574">Periplasm</keyword>
<keyword evidence="10" id="KW-1185">Reference proteome</keyword>
<comment type="subunit">
    <text evidence="8">The basal body constitutes a major portion of the flagellar organelle and consists of four rings (L,P,S, and M) mounted on a central rod.</text>
</comment>
<comment type="caution">
    <text evidence="9">The sequence shown here is derived from an EMBL/GenBank/DDBJ whole genome shotgun (WGS) entry which is preliminary data.</text>
</comment>
<evidence type="ECO:0000256" key="2">
    <source>
        <dbReference type="ARBA" id="ARBA00004117"/>
    </source>
</evidence>
<evidence type="ECO:0000256" key="5">
    <source>
        <dbReference type="ARBA" id="ARBA00022764"/>
    </source>
</evidence>
<keyword evidence="9" id="KW-0282">Flagellum</keyword>
<evidence type="ECO:0000256" key="4">
    <source>
        <dbReference type="ARBA" id="ARBA00022729"/>
    </source>
</evidence>
<name>A0A9W6JIB5_9HYPH</name>